<dbReference type="Proteomes" id="UP000009183">
    <property type="component" value="Chromosome 14"/>
</dbReference>
<protein>
    <submittedName>
        <fullName evidence="1">Uncharacterized protein</fullName>
    </submittedName>
</protein>
<proteinExistence type="predicted"/>
<evidence type="ECO:0000313" key="1">
    <source>
        <dbReference type="EMBL" id="CCB47573.1"/>
    </source>
</evidence>
<dbReference type="EMBL" id="FN595239">
    <property type="protein sequence ID" value="CCB47573.1"/>
    <property type="molecule type" value="Genomic_DNA"/>
</dbReference>
<gene>
    <name evidence="1" type="ordered locus">VIT_14s0108g01090</name>
</gene>
<evidence type="ECO:0000313" key="2">
    <source>
        <dbReference type="Proteomes" id="UP000009183"/>
    </source>
</evidence>
<reference evidence="2" key="1">
    <citation type="journal article" date="2007" name="Nature">
        <title>The grapevine genome sequence suggests ancestral hexaploidization in major angiosperm phyla.</title>
        <authorList>
            <consortium name="The French-Italian Public Consortium for Grapevine Genome Characterization."/>
            <person name="Jaillon O."/>
            <person name="Aury J.-M."/>
            <person name="Noel B."/>
            <person name="Policriti A."/>
            <person name="Clepet C."/>
            <person name="Casagrande A."/>
            <person name="Choisne N."/>
            <person name="Aubourg S."/>
            <person name="Vitulo N."/>
            <person name="Jubin C."/>
            <person name="Vezzi A."/>
            <person name="Legeai F."/>
            <person name="Hugueney P."/>
            <person name="Dasilva C."/>
            <person name="Horner D."/>
            <person name="Mica E."/>
            <person name="Jublot D."/>
            <person name="Poulain J."/>
            <person name="Bruyere C."/>
            <person name="Billault A."/>
            <person name="Segurens B."/>
            <person name="Gouyvenoux M."/>
            <person name="Ugarte E."/>
            <person name="Cattonaro F."/>
            <person name="Anthouard V."/>
            <person name="Vico V."/>
            <person name="Del Fabbro C."/>
            <person name="Alaux M."/>
            <person name="Di Gaspero G."/>
            <person name="Dumas V."/>
            <person name="Felice N."/>
            <person name="Paillard S."/>
            <person name="Juman I."/>
            <person name="Moroldo M."/>
            <person name="Scalabrin S."/>
            <person name="Canaguier A."/>
            <person name="Le Clainche I."/>
            <person name="Malacrida G."/>
            <person name="Durand E."/>
            <person name="Pesole G."/>
            <person name="Laucou V."/>
            <person name="Chatelet P."/>
            <person name="Merdinoglu D."/>
            <person name="Delledonne M."/>
            <person name="Pezzotti M."/>
            <person name="Lecharny A."/>
            <person name="Scarpelli C."/>
            <person name="Artiguenave F."/>
            <person name="Pe M.E."/>
            <person name="Valle G."/>
            <person name="Morgante M."/>
            <person name="Caboche M."/>
            <person name="Adam-Blondon A.-F."/>
            <person name="Weissenbach J."/>
            <person name="Quetier F."/>
            <person name="Wincker P."/>
        </authorList>
    </citation>
    <scope>NUCLEOTIDE SEQUENCE [LARGE SCALE GENOMIC DNA]</scope>
    <source>
        <strain evidence="2">cv. Pinot noir / PN40024</strain>
    </source>
</reference>
<dbReference type="AlphaFoldDB" id="F6H5V2"/>
<dbReference type="STRING" id="29760.F6H5V2"/>
<organism evidence="1 2">
    <name type="scientific">Vitis vinifera</name>
    <name type="common">Grape</name>
    <dbReference type="NCBI Taxonomy" id="29760"/>
    <lineage>
        <taxon>Eukaryota</taxon>
        <taxon>Viridiplantae</taxon>
        <taxon>Streptophyta</taxon>
        <taxon>Embryophyta</taxon>
        <taxon>Tracheophyta</taxon>
        <taxon>Spermatophyta</taxon>
        <taxon>Magnoliopsida</taxon>
        <taxon>eudicotyledons</taxon>
        <taxon>Gunneridae</taxon>
        <taxon>Pentapetalae</taxon>
        <taxon>rosids</taxon>
        <taxon>Vitales</taxon>
        <taxon>Vitaceae</taxon>
        <taxon>Viteae</taxon>
        <taxon>Vitis</taxon>
    </lineage>
</organism>
<name>F6H5V2_VITVI</name>
<dbReference type="HOGENOM" id="CLU_2781046_0_0_1"/>
<keyword evidence="2" id="KW-1185">Reference proteome</keyword>
<sequence length="69" mass="7780">MHTYKVGRDFALSVQSCHTFPRWTTFTKLKNQNLSPLGVSFKGVPGNEGGEDGIYKHFMLGQGRHPDEK</sequence>
<accession>F6H5V2</accession>
<dbReference type="PaxDb" id="29760-VIT_14s0108g01090.t01"/>
<dbReference type="InParanoid" id="F6H5V2"/>